<dbReference type="Gene3D" id="3.30.70.1060">
    <property type="entry name" value="Dimeric alpha+beta barrel"/>
    <property type="match status" value="1"/>
</dbReference>
<dbReference type="PANTHER" id="PTHR37828:SF1">
    <property type="entry name" value="YCII-RELATED DOMAIN-CONTAINING PROTEIN"/>
    <property type="match status" value="1"/>
</dbReference>
<sequence>MSGQEFLVRLRGARPERMTTDVVAAHVAWLKALHSDGTLLLCGPCEDGTAVIVLRCRDREHAEAIAGADPFAAARAYGDREIVTISVATPDNNFLLG</sequence>
<dbReference type="Proteomes" id="UP001241472">
    <property type="component" value="Unassembled WGS sequence"/>
</dbReference>
<comment type="similarity">
    <text evidence="1">Belongs to the YciI family.</text>
</comment>
<evidence type="ECO:0000313" key="4">
    <source>
        <dbReference type="Proteomes" id="UP001241472"/>
    </source>
</evidence>
<comment type="caution">
    <text evidence="3">The sequence shown here is derived from an EMBL/GenBank/DDBJ whole genome shotgun (WGS) entry which is preliminary data.</text>
</comment>
<dbReference type="EMBL" id="JAUSRF010000004">
    <property type="protein sequence ID" value="MDP9836680.1"/>
    <property type="molecule type" value="Genomic_DNA"/>
</dbReference>
<dbReference type="Pfam" id="PF03795">
    <property type="entry name" value="YCII"/>
    <property type="match status" value="1"/>
</dbReference>
<keyword evidence="4" id="KW-1185">Reference proteome</keyword>
<proteinExistence type="inferred from homology"/>
<reference evidence="3 4" key="1">
    <citation type="submission" date="2023-07" db="EMBL/GenBank/DDBJ databases">
        <title>Sorghum-associated microbial communities from plants grown in Nebraska, USA.</title>
        <authorList>
            <person name="Schachtman D."/>
        </authorList>
    </citation>
    <scope>NUCLEOTIDE SEQUENCE [LARGE SCALE GENOMIC DNA]</scope>
    <source>
        <strain evidence="3 4">DS1307</strain>
    </source>
</reference>
<name>A0ABT9PQD1_9HYPH</name>
<dbReference type="PANTHER" id="PTHR37828">
    <property type="entry name" value="GSR2449 PROTEIN"/>
    <property type="match status" value="1"/>
</dbReference>
<protein>
    <submittedName>
        <fullName evidence="3">Uncharacterized protein YciI</fullName>
    </submittedName>
</protein>
<gene>
    <name evidence="3" type="ORF">J2T09_001425</name>
</gene>
<dbReference type="InterPro" id="IPR011008">
    <property type="entry name" value="Dimeric_a/b-barrel"/>
</dbReference>
<evidence type="ECO:0000256" key="1">
    <source>
        <dbReference type="ARBA" id="ARBA00007689"/>
    </source>
</evidence>
<dbReference type="InterPro" id="IPR005545">
    <property type="entry name" value="YCII"/>
</dbReference>
<organism evidence="3 4">
    <name type="scientific">Neorhizobium huautlense</name>
    <dbReference type="NCBI Taxonomy" id="67774"/>
    <lineage>
        <taxon>Bacteria</taxon>
        <taxon>Pseudomonadati</taxon>
        <taxon>Pseudomonadota</taxon>
        <taxon>Alphaproteobacteria</taxon>
        <taxon>Hyphomicrobiales</taxon>
        <taxon>Rhizobiaceae</taxon>
        <taxon>Rhizobium/Agrobacterium group</taxon>
        <taxon>Neorhizobium</taxon>
    </lineage>
</organism>
<accession>A0ABT9PQD1</accession>
<evidence type="ECO:0000259" key="2">
    <source>
        <dbReference type="Pfam" id="PF03795"/>
    </source>
</evidence>
<feature type="domain" description="YCII-related" evidence="2">
    <location>
        <begin position="14"/>
        <end position="84"/>
    </location>
</feature>
<dbReference type="SUPFAM" id="SSF54909">
    <property type="entry name" value="Dimeric alpha+beta barrel"/>
    <property type="match status" value="1"/>
</dbReference>
<evidence type="ECO:0000313" key="3">
    <source>
        <dbReference type="EMBL" id="MDP9836680.1"/>
    </source>
</evidence>